<dbReference type="Proteomes" id="UP000184368">
    <property type="component" value="Unassembled WGS sequence"/>
</dbReference>
<keyword evidence="1" id="KW-1277">Toxin-antitoxin system</keyword>
<evidence type="ECO:0000256" key="1">
    <source>
        <dbReference type="ARBA" id="ARBA00022649"/>
    </source>
</evidence>
<dbReference type="RefSeq" id="WP_073042603.1">
    <property type="nucleotide sequence ID" value="NZ_FQUO01000006.1"/>
</dbReference>
<dbReference type="Gene3D" id="3.30.2310.20">
    <property type="entry name" value="RelE-like"/>
    <property type="match status" value="1"/>
</dbReference>
<dbReference type="STRING" id="1302690.BUE76_08670"/>
<protein>
    <submittedName>
        <fullName evidence="2">ParE toxin of type II toxin-antitoxin system, parDE</fullName>
    </submittedName>
</protein>
<proteinExistence type="predicted"/>
<name>A0A1M5AHD4_9BACT</name>
<gene>
    <name evidence="2" type="ORF">SAMN05444008_106267</name>
</gene>
<dbReference type="InterPro" id="IPR035093">
    <property type="entry name" value="RelE/ParE_toxin_dom_sf"/>
</dbReference>
<sequence length="99" mass="12045">MYRYELHPEAQKEYEAAVQWYRDQSLVAAENFVLAINEALFRICQRPTWWRNTYLHYHELGLKKYPYSIIYTIEPAKELVVIIALFHHKQNPAKKYRKT</sequence>
<evidence type="ECO:0000313" key="3">
    <source>
        <dbReference type="Proteomes" id="UP000184368"/>
    </source>
</evidence>
<evidence type="ECO:0000313" key="2">
    <source>
        <dbReference type="EMBL" id="SHF29699.1"/>
    </source>
</evidence>
<dbReference type="Pfam" id="PF05016">
    <property type="entry name" value="ParE_toxin"/>
    <property type="match status" value="1"/>
</dbReference>
<accession>A0A1M5AHD4</accession>
<dbReference type="InterPro" id="IPR007712">
    <property type="entry name" value="RelE/ParE_toxin"/>
</dbReference>
<reference evidence="2 3" key="1">
    <citation type="submission" date="2016-11" db="EMBL/GenBank/DDBJ databases">
        <authorList>
            <person name="Jaros S."/>
            <person name="Januszkiewicz K."/>
            <person name="Wedrychowicz H."/>
        </authorList>
    </citation>
    <scope>NUCLEOTIDE SEQUENCE [LARGE SCALE GENOMIC DNA]</scope>
    <source>
        <strain evidence="2 3">DSM 26897</strain>
    </source>
</reference>
<dbReference type="AlphaFoldDB" id="A0A1M5AHD4"/>
<organism evidence="2 3">
    <name type="scientific">Cnuella takakiae</name>
    <dbReference type="NCBI Taxonomy" id="1302690"/>
    <lineage>
        <taxon>Bacteria</taxon>
        <taxon>Pseudomonadati</taxon>
        <taxon>Bacteroidota</taxon>
        <taxon>Chitinophagia</taxon>
        <taxon>Chitinophagales</taxon>
        <taxon>Chitinophagaceae</taxon>
        <taxon>Cnuella</taxon>
    </lineage>
</organism>
<keyword evidence="3" id="KW-1185">Reference proteome</keyword>
<dbReference type="EMBL" id="FQUO01000006">
    <property type="protein sequence ID" value="SHF29699.1"/>
    <property type="molecule type" value="Genomic_DNA"/>
</dbReference>
<dbReference type="OrthoDB" id="595476at2"/>